<name>A0A9W8EES4_9FUNG</name>
<dbReference type="OrthoDB" id="5599402at2759"/>
<dbReference type="AlphaFoldDB" id="A0A9W8EES4"/>
<evidence type="ECO:0000256" key="1">
    <source>
        <dbReference type="SAM" id="MobiDB-lite"/>
    </source>
</evidence>
<dbReference type="Proteomes" id="UP001150907">
    <property type="component" value="Unassembled WGS sequence"/>
</dbReference>
<feature type="compositionally biased region" description="Low complexity" evidence="1">
    <location>
        <begin position="97"/>
        <end position="108"/>
    </location>
</feature>
<reference evidence="4" key="1">
    <citation type="submission" date="2022-07" db="EMBL/GenBank/DDBJ databases">
        <title>Phylogenomic reconstructions and comparative analyses of Kickxellomycotina fungi.</title>
        <authorList>
            <person name="Reynolds N.K."/>
            <person name="Stajich J.E."/>
            <person name="Barry K."/>
            <person name="Grigoriev I.V."/>
            <person name="Crous P."/>
            <person name="Smith M.E."/>
        </authorList>
    </citation>
    <scope>NUCLEOTIDE SEQUENCE</scope>
    <source>
        <strain evidence="4">IMI 214461</strain>
    </source>
</reference>
<feature type="signal peptide" evidence="3">
    <location>
        <begin position="1"/>
        <end position="23"/>
    </location>
</feature>
<keyword evidence="2" id="KW-0472">Membrane</keyword>
<keyword evidence="2" id="KW-0812">Transmembrane</keyword>
<evidence type="ECO:0000313" key="5">
    <source>
        <dbReference type="Proteomes" id="UP001150907"/>
    </source>
</evidence>
<keyword evidence="3" id="KW-0732">Signal</keyword>
<organism evidence="4 5">
    <name type="scientific">Coemansia thaxteri</name>
    <dbReference type="NCBI Taxonomy" id="2663907"/>
    <lineage>
        <taxon>Eukaryota</taxon>
        <taxon>Fungi</taxon>
        <taxon>Fungi incertae sedis</taxon>
        <taxon>Zoopagomycota</taxon>
        <taxon>Kickxellomycotina</taxon>
        <taxon>Kickxellomycetes</taxon>
        <taxon>Kickxellales</taxon>
        <taxon>Kickxellaceae</taxon>
        <taxon>Coemansia</taxon>
    </lineage>
</organism>
<keyword evidence="2" id="KW-1133">Transmembrane helix</keyword>
<feature type="region of interest" description="Disordered" evidence="1">
    <location>
        <begin position="59"/>
        <end position="108"/>
    </location>
</feature>
<evidence type="ECO:0000256" key="2">
    <source>
        <dbReference type="SAM" id="Phobius"/>
    </source>
</evidence>
<gene>
    <name evidence="4" type="ORF">H4R26_003292</name>
</gene>
<evidence type="ECO:0000313" key="4">
    <source>
        <dbReference type="EMBL" id="KAJ2003024.1"/>
    </source>
</evidence>
<protein>
    <submittedName>
        <fullName evidence="4">Uncharacterized protein</fullName>
    </submittedName>
</protein>
<sequence length="136" mass="13999">MSQFHSKTLAIIALAMSGSLVASSPAQQRDENEVGYAPQTLIAAQQYLVNRPNYDTGYAQRLVGHPRAADVSDGEPGDGESGGDDGSEFGRIEEVGSHSSSYNSSDASPARSILAAGSQVLAAVLLAAGSVWAAAF</sequence>
<accession>A0A9W8EES4</accession>
<keyword evidence="5" id="KW-1185">Reference proteome</keyword>
<proteinExistence type="predicted"/>
<evidence type="ECO:0000256" key="3">
    <source>
        <dbReference type="SAM" id="SignalP"/>
    </source>
</evidence>
<feature type="transmembrane region" description="Helical" evidence="2">
    <location>
        <begin position="113"/>
        <end position="135"/>
    </location>
</feature>
<feature type="compositionally biased region" description="Acidic residues" evidence="1">
    <location>
        <begin position="72"/>
        <end position="87"/>
    </location>
</feature>
<comment type="caution">
    <text evidence="4">The sequence shown here is derived from an EMBL/GenBank/DDBJ whole genome shotgun (WGS) entry which is preliminary data.</text>
</comment>
<dbReference type="EMBL" id="JANBQF010000251">
    <property type="protein sequence ID" value="KAJ2003024.1"/>
    <property type="molecule type" value="Genomic_DNA"/>
</dbReference>
<feature type="chain" id="PRO_5040912865" evidence="3">
    <location>
        <begin position="24"/>
        <end position="136"/>
    </location>
</feature>